<feature type="non-terminal residue" evidence="1">
    <location>
        <position position="1"/>
    </location>
</feature>
<protein>
    <submittedName>
        <fullName evidence="1">Uncharacterized protein</fullName>
    </submittedName>
</protein>
<proteinExistence type="predicted"/>
<sequence>NPHATGGTKEHEIKMYFQGKPKGTHLVSAAWSDWSVPPQTPGSYASLPWGGQGIQRSVKLRLFVSGLVLMDDLFGGRFV</sequence>
<evidence type="ECO:0000313" key="2">
    <source>
        <dbReference type="Proteomes" id="UP000576480"/>
    </source>
</evidence>
<evidence type="ECO:0000313" key="1">
    <source>
        <dbReference type="EMBL" id="GFP35845.1"/>
    </source>
</evidence>
<name>A0A6V8PTB5_9ACTN</name>
<dbReference type="AlphaFoldDB" id="A0A6V8PTB5"/>
<dbReference type="EMBL" id="BLSB01000246">
    <property type="protein sequence ID" value="GFP35845.1"/>
    <property type="molecule type" value="Genomic_DNA"/>
</dbReference>
<comment type="caution">
    <text evidence="1">The sequence shown here is derived from an EMBL/GenBank/DDBJ whole genome shotgun (WGS) entry which is preliminary data.</text>
</comment>
<reference evidence="1 2" key="1">
    <citation type="journal article" date="2020" name="Front. Microbiol.">
        <title>Single-cell genomics of novel Actinobacteria with the Wood-Ljungdahl pathway discovered in a serpentinizing system.</title>
        <authorList>
            <person name="Merino N."/>
            <person name="Kawai M."/>
            <person name="Boyd E.S."/>
            <person name="Colman D.R."/>
            <person name="McGlynn S.E."/>
            <person name="Nealson K.H."/>
            <person name="Kurokawa K."/>
            <person name="Hongoh Y."/>
        </authorList>
    </citation>
    <scope>NUCLEOTIDE SEQUENCE [LARGE SCALE GENOMIC DNA]</scope>
    <source>
        <strain evidence="1 2">S43</strain>
    </source>
</reference>
<organism evidence="1 2">
    <name type="scientific">Candidatus Hakubella thermalkaliphila</name>
    <dbReference type="NCBI Taxonomy" id="2754717"/>
    <lineage>
        <taxon>Bacteria</taxon>
        <taxon>Bacillati</taxon>
        <taxon>Actinomycetota</taxon>
        <taxon>Actinomycetota incertae sedis</taxon>
        <taxon>Candidatus Hakubellales</taxon>
        <taxon>Candidatus Hakubellaceae</taxon>
        <taxon>Candidatus Hakubella</taxon>
    </lineage>
</organism>
<gene>
    <name evidence="1" type="ORF">HKBW3S43_01632</name>
</gene>
<accession>A0A6V8PTB5</accession>
<dbReference type="Proteomes" id="UP000576480">
    <property type="component" value="Unassembled WGS sequence"/>
</dbReference>